<dbReference type="GO" id="GO:0004674">
    <property type="term" value="F:protein serine/threonine kinase activity"/>
    <property type="evidence" value="ECO:0007669"/>
    <property type="project" value="UniProtKB-KW"/>
</dbReference>
<evidence type="ECO:0000256" key="4">
    <source>
        <dbReference type="ARBA" id="ARBA00022692"/>
    </source>
</evidence>
<sequence>MEVVDGGNYVEVMTKGFMMKWIAPYCTECKESGGRCGSNGYDLQCYCPFGDQIHARSCPNPYGKPSFFTSIRKAVANLGYKCSGVQHVLKRRKIRGIKYASCRGSCYRTCISCHSSHKETPGFTHPDYPNHVCRLKRAIYGLKQAPRAWYARLSRKLLELGFHSCRADPSLFCYTQQNVSLYMLIYVDDIIVTGSSTSAIDNLINQLAVEFPVKRLGELSYFLGIEVAKFSDGIHLSQRKYITDLLESTHMINAKPVQTPMASSTVLSATDGRDLADPKLYRSVVGSLQYLSFTRPDISFAVNKVCQFLHAPKDSHWSAVKRILRYLKHTMHHGLLIRKSATPQLRVFSDTESPNIAAFSDADWAGCPDDRKSTGGFCIFFGDNLISWSSKKQQTIARSTTEAEYKALALTTCEVIWIQLLLQELGIYLPSPPTLYCDNIGASYLATNPVINSRVKHLDLDYYFVRDRVSAKSLNISVVSSKNQLADIFTKPLPSIRFNLLRSSLTVRTLPFGSRGDTNVDVENFLKNHEFLYPKRYTYSQVKKMTNSFEVKLGQGGFGSVYKGVQSNGNLVAVKVLSELKGNGEDFVNEVASVGKTCHINIVSLVGFCSEGHQRALIYEFMANGSLEKFIYDQTSSNSNQLGWEKLFQIAIGIARGLEYLHSGCSTRILHFDIKPHNILLDKDFCPKISDFGLAKLFPAERSMISMSRMRGTPGYIAPELLSINFGHASHKSDVYSYGMMILEMVGGRKNIEVEVDHTSEIYFPHWIYKKVELHDEKLELHGIVSDEENEMAKKMIIVGMWCIQTNPLSRPTITKVLEMLEGDLASMETPPKPYLSSPSRVVDCTSTE</sequence>
<dbReference type="InterPro" id="IPR043502">
    <property type="entry name" value="DNA/RNA_pol_sf"/>
</dbReference>
<dbReference type="Proteomes" id="UP001172457">
    <property type="component" value="Chromosome 5"/>
</dbReference>
<evidence type="ECO:0000256" key="3">
    <source>
        <dbReference type="ARBA" id="ARBA00022679"/>
    </source>
</evidence>
<organism evidence="14 15">
    <name type="scientific">Centaurea solstitialis</name>
    <name type="common">yellow star-thistle</name>
    <dbReference type="NCBI Taxonomy" id="347529"/>
    <lineage>
        <taxon>Eukaryota</taxon>
        <taxon>Viridiplantae</taxon>
        <taxon>Streptophyta</taxon>
        <taxon>Embryophyta</taxon>
        <taxon>Tracheophyta</taxon>
        <taxon>Spermatophyta</taxon>
        <taxon>Magnoliopsida</taxon>
        <taxon>eudicotyledons</taxon>
        <taxon>Gunneridae</taxon>
        <taxon>Pentapetalae</taxon>
        <taxon>asterids</taxon>
        <taxon>campanulids</taxon>
        <taxon>Asterales</taxon>
        <taxon>Asteraceae</taxon>
        <taxon>Carduoideae</taxon>
        <taxon>Cardueae</taxon>
        <taxon>Centaureinae</taxon>
        <taxon>Centaurea</taxon>
    </lineage>
</organism>
<dbReference type="GO" id="GO:0005524">
    <property type="term" value="F:ATP binding"/>
    <property type="evidence" value="ECO:0007669"/>
    <property type="project" value="UniProtKB-UniRule"/>
</dbReference>
<evidence type="ECO:0000256" key="7">
    <source>
        <dbReference type="ARBA" id="ARBA00022777"/>
    </source>
</evidence>
<dbReference type="InterPro" id="IPR011009">
    <property type="entry name" value="Kinase-like_dom_sf"/>
</dbReference>
<dbReference type="SUPFAM" id="SSF56112">
    <property type="entry name" value="Protein kinase-like (PK-like)"/>
    <property type="match status" value="1"/>
</dbReference>
<keyword evidence="6 12" id="KW-0547">Nucleotide-binding</keyword>
<evidence type="ECO:0000313" key="14">
    <source>
        <dbReference type="EMBL" id="KAJ9549004.1"/>
    </source>
</evidence>
<dbReference type="InterPro" id="IPR045874">
    <property type="entry name" value="LRK10/LRL21-25-like"/>
</dbReference>
<keyword evidence="3" id="KW-0808">Transferase</keyword>
<comment type="subcellular location">
    <subcellularLocation>
        <location evidence="1">Membrane</location>
        <topology evidence="1">Single-pass type I membrane protein</topology>
    </subcellularLocation>
</comment>
<keyword evidence="11" id="KW-0325">Glycoprotein</keyword>
<dbReference type="PROSITE" id="PS50011">
    <property type="entry name" value="PROTEIN_KINASE_DOM"/>
    <property type="match status" value="1"/>
</dbReference>
<dbReference type="AlphaFoldDB" id="A0AA38WGC6"/>
<dbReference type="SMART" id="SM00220">
    <property type="entry name" value="S_TKc"/>
    <property type="match status" value="1"/>
</dbReference>
<keyword evidence="8 12" id="KW-0067">ATP-binding</keyword>
<evidence type="ECO:0000256" key="9">
    <source>
        <dbReference type="ARBA" id="ARBA00022989"/>
    </source>
</evidence>
<evidence type="ECO:0000256" key="1">
    <source>
        <dbReference type="ARBA" id="ARBA00004479"/>
    </source>
</evidence>
<dbReference type="Gene3D" id="1.10.510.10">
    <property type="entry name" value="Transferase(Phosphotransferase) domain 1"/>
    <property type="match status" value="1"/>
</dbReference>
<dbReference type="InterPro" id="IPR000719">
    <property type="entry name" value="Prot_kinase_dom"/>
</dbReference>
<dbReference type="FunFam" id="1.10.510.10:FF:000590">
    <property type="entry name" value="PR5-like receptor kinase"/>
    <property type="match status" value="1"/>
</dbReference>
<dbReference type="EMBL" id="JARYMX010000005">
    <property type="protein sequence ID" value="KAJ9549004.1"/>
    <property type="molecule type" value="Genomic_DNA"/>
</dbReference>
<dbReference type="Pfam" id="PF00069">
    <property type="entry name" value="Pkinase"/>
    <property type="match status" value="1"/>
</dbReference>
<keyword evidence="9" id="KW-1133">Transmembrane helix</keyword>
<evidence type="ECO:0000256" key="6">
    <source>
        <dbReference type="ARBA" id="ARBA00022741"/>
    </source>
</evidence>
<evidence type="ECO:0000256" key="10">
    <source>
        <dbReference type="ARBA" id="ARBA00023136"/>
    </source>
</evidence>
<dbReference type="PANTHER" id="PTHR27009">
    <property type="entry name" value="RUST RESISTANCE KINASE LR10-RELATED"/>
    <property type="match status" value="1"/>
</dbReference>
<evidence type="ECO:0000256" key="2">
    <source>
        <dbReference type="ARBA" id="ARBA00022527"/>
    </source>
</evidence>
<evidence type="ECO:0000313" key="15">
    <source>
        <dbReference type="Proteomes" id="UP001172457"/>
    </source>
</evidence>
<feature type="domain" description="Protein kinase" evidence="13">
    <location>
        <begin position="547"/>
        <end position="836"/>
    </location>
</feature>
<dbReference type="FunFam" id="3.30.200.20:FF:000178">
    <property type="entry name" value="serine/threonine-protein kinase PBS1-like"/>
    <property type="match status" value="1"/>
</dbReference>
<evidence type="ECO:0000256" key="12">
    <source>
        <dbReference type="PROSITE-ProRule" id="PRU10141"/>
    </source>
</evidence>
<keyword evidence="7" id="KW-0418">Kinase</keyword>
<evidence type="ECO:0000256" key="8">
    <source>
        <dbReference type="ARBA" id="ARBA00022840"/>
    </source>
</evidence>
<comment type="caution">
    <text evidence="14">The sequence shown here is derived from an EMBL/GenBank/DDBJ whole genome shotgun (WGS) entry which is preliminary data.</text>
</comment>
<dbReference type="PROSITE" id="PS00107">
    <property type="entry name" value="PROTEIN_KINASE_ATP"/>
    <property type="match status" value="1"/>
</dbReference>
<evidence type="ECO:0000259" key="13">
    <source>
        <dbReference type="PROSITE" id="PS50011"/>
    </source>
</evidence>
<dbReference type="Pfam" id="PF14380">
    <property type="entry name" value="WAK_assoc"/>
    <property type="match status" value="1"/>
</dbReference>
<protein>
    <recommendedName>
        <fullName evidence="13">Protein kinase domain-containing protein</fullName>
    </recommendedName>
</protein>
<keyword evidence="5" id="KW-0732">Signal</keyword>
<dbReference type="CDD" id="cd14066">
    <property type="entry name" value="STKc_IRAK"/>
    <property type="match status" value="1"/>
</dbReference>
<dbReference type="CDD" id="cd09272">
    <property type="entry name" value="RNase_HI_RT_Ty1"/>
    <property type="match status" value="1"/>
</dbReference>
<keyword evidence="15" id="KW-1185">Reference proteome</keyword>
<evidence type="ECO:0000256" key="11">
    <source>
        <dbReference type="ARBA" id="ARBA00023180"/>
    </source>
</evidence>
<keyword evidence="10" id="KW-0472">Membrane</keyword>
<dbReference type="GO" id="GO:0016020">
    <property type="term" value="C:membrane"/>
    <property type="evidence" value="ECO:0007669"/>
    <property type="project" value="UniProtKB-SubCell"/>
</dbReference>
<dbReference type="SUPFAM" id="SSF56672">
    <property type="entry name" value="DNA/RNA polymerases"/>
    <property type="match status" value="1"/>
</dbReference>
<proteinExistence type="predicted"/>
<dbReference type="InterPro" id="IPR032872">
    <property type="entry name" value="WAK_assoc_C"/>
</dbReference>
<dbReference type="PROSITE" id="PS00108">
    <property type="entry name" value="PROTEIN_KINASE_ST"/>
    <property type="match status" value="1"/>
</dbReference>
<dbReference type="Pfam" id="PF07727">
    <property type="entry name" value="RVT_2"/>
    <property type="match status" value="1"/>
</dbReference>
<dbReference type="InterPro" id="IPR008271">
    <property type="entry name" value="Ser/Thr_kinase_AS"/>
</dbReference>
<reference evidence="14" key="1">
    <citation type="submission" date="2023-03" db="EMBL/GenBank/DDBJ databases">
        <title>Chromosome-scale reference genome and RAD-based genetic map of yellow starthistle (Centaurea solstitialis) reveal putative structural variation and QTLs associated with invader traits.</title>
        <authorList>
            <person name="Reatini B."/>
            <person name="Cang F.A."/>
            <person name="Jiang Q."/>
            <person name="Mckibben M.T.W."/>
            <person name="Barker M.S."/>
            <person name="Rieseberg L.H."/>
            <person name="Dlugosch K.M."/>
        </authorList>
    </citation>
    <scope>NUCLEOTIDE SEQUENCE</scope>
    <source>
        <strain evidence="14">CAN-66</strain>
        <tissue evidence="14">Leaf</tissue>
    </source>
</reference>
<evidence type="ECO:0000256" key="5">
    <source>
        <dbReference type="ARBA" id="ARBA00022729"/>
    </source>
</evidence>
<keyword evidence="2" id="KW-0723">Serine/threonine-protein kinase</keyword>
<keyword evidence="4" id="KW-0812">Transmembrane</keyword>
<dbReference type="Gene3D" id="3.30.200.20">
    <property type="entry name" value="Phosphorylase Kinase, domain 1"/>
    <property type="match status" value="1"/>
</dbReference>
<dbReference type="InterPro" id="IPR017441">
    <property type="entry name" value="Protein_kinase_ATP_BS"/>
</dbReference>
<accession>A0AA38WGC6</accession>
<feature type="binding site" evidence="12">
    <location>
        <position position="575"/>
    </location>
    <ligand>
        <name>ATP</name>
        <dbReference type="ChEBI" id="CHEBI:30616"/>
    </ligand>
</feature>
<name>A0AA38WGC6_9ASTR</name>
<gene>
    <name evidence="14" type="ORF">OSB04_021547</name>
</gene>
<dbReference type="InterPro" id="IPR013103">
    <property type="entry name" value="RVT_2"/>
</dbReference>